<sequence length="176" mass="20244">MIDKELSRQIYREFMNGRVINELVYQKDGSMQPDARYEELFNNYDSDYRELYENIGYELVLKDGFAFSRSLDEDDSYSDVAMRIQSLLMIIARGIQELGYDFELLTTHDAGVGDHLLEQVETDEKRDILLACGLKKSLIDEVKNVLETRNIAYRNAKGKLVLTAAGRGFFAEVFGD</sequence>
<evidence type="ECO:0000313" key="1">
    <source>
        <dbReference type="EMBL" id="MDP2520987.1"/>
    </source>
</evidence>
<dbReference type="Pfam" id="PF21980">
    <property type="entry name" value="MksE"/>
    <property type="match status" value="1"/>
</dbReference>
<name>A0ABT9EQ06_9GAMM</name>
<evidence type="ECO:0000313" key="2">
    <source>
        <dbReference type="Proteomes" id="UP001177341"/>
    </source>
</evidence>
<reference evidence="1" key="1">
    <citation type="submission" date="2023-07" db="EMBL/GenBank/DDBJ databases">
        <title>Genome content predicts the carbon catabolic preferences of heterotrophic bacteria.</title>
        <authorList>
            <person name="Gralka M."/>
        </authorList>
    </citation>
    <scope>NUCLEOTIDE SEQUENCE</scope>
    <source>
        <strain evidence="1">5G01</strain>
    </source>
</reference>
<accession>A0ABT9EQ06</accession>
<dbReference type="InterPro" id="IPR053841">
    <property type="entry name" value="MksE"/>
</dbReference>
<organism evidence="1 2">
    <name type="scientific">Neptunomonas phycophila</name>
    <dbReference type="NCBI Taxonomy" id="1572645"/>
    <lineage>
        <taxon>Bacteria</taxon>
        <taxon>Pseudomonadati</taxon>
        <taxon>Pseudomonadota</taxon>
        <taxon>Gammaproteobacteria</taxon>
        <taxon>Oceanospirillales</taxon>
        <taxon>Oceanospirillaceae</taxon>
        <taxon>Neptunomonas</taxon>
    </lineage>
</organism>
<keyword evidence="2" id="KW-1185">Reference proteome</keyword>
<protein>
    <submittedName>
        <fullName evidence="1">Uncharacterized protein</fullName>
    </submittedName>
</protein>
<gene>
    <name evidence="1" type="ORF">Q8W30_00270</name>
</gene>
<dbReference type="EMBL" id="JAUYVO010000001">
    <property type="protein sequence ID" value="MDP2520987.1"/>
    <property type="molecule type" value="Genomic_DNA"/>
</dbReference>
<proteinExistence type="predicted"/>
<dbReference type="RefSeq" id="WP_305449950.1">
    <property type="nucleotide sequence ID" value="NZ_CAXHZV010000014.1"/>
</dbReference>
<dbReference type="Proteomes" id="UP001177341">
    <property type="component" value="Unassembled WGS sequence"/>
</dbReference>
<comment type="caution">
    <text evidence="1">The sequence shown here is derived from an EMBL/GenBank/DDBJ whole genome shotgun (WGS) entry which is preliminary data.</text>
</comment>